<dbReference type="OrthoDB" id="410133at2759"/>
<dbReference type="Gene3D" id="1.10.443.10">
    <property type="entry name" value="Intergrase catalytic core"/>
    <property type="match status" value="1"/>
</dbReference>
<name>A0A9P1CPE3_9DINO</name>
<gene>
    <name evidence="2" type="ORF">C1SCF055_LOCUS21322</name>
</gene>
<evidence type="ECO:0000313" key="2">
    <source>
        <dbReference type="EMBL" id="CAI3994693.1"/>
    </source>
</evidence>
<dbReference type="SUPFAM" id="SSF56349">
    <property type="entry name" value="DNA breaking-rejoining enzymes"/>
    <property type="match status" value="1"/>
</dbReference>
<dbReference type="EMBL" id="CAMXCT020001986">
    <property type="protein sequence ID" value="CAL1148068.1"/>
    <property type="molecule type" value="Genomic_DNA"/>
</dbReference>
<dbReference type="AlphaFoldDB" id="A0A9P1CPE3"/>
<proteinExistence type="predicted"/>
<dbReference type="EMBL" id="CAMXCT030001986">
    <property type="protein sequence ID" value="CAL4782005.1"/>
    <property type="molecule type" value="Genomic_DNA"/>
</dbReference>
<keyword evidence="1" id="KW-0233">DNA recombination</keyword>
<organism evidence="2">
    <name type="scientific">Cladocopium goreaui</name>
    <dbReference type="NCBI Taxonomy" id="2562237"/>
    <lineage>
        <taxon>Eukaryota</taxon>
        <taxon>Sar</taxon>
        <taxon>Alveolata</taxon>
        <taxon>Dinophyceae</taxon>
        <taxon>Suessiales</taxon>
        <taxon>Symbiodiniaceae</taxon>
        <taxon>Cladocopium</taxon>
    </lineage>
</organism>
<reference evidence="2" key="1">
    <citation type="submission" date="2022-10" db="EMBL/GenBank/DDBJ databases">
        <authorList>
            <person name="Chen Y."/>
            <person name="Dougan E. K."/>
            <person name="Chan C."/>
            <person name="Rhodes N."/>
            <person name="Thang M."/>
        </authorList>
    </citation>
    <scope>NUCLEOTIDE SEQUENCE</scope>
</reference>
<keyword evidence="4" id="KW-1185">Reference proteome</keyword>
<reference evidence="3" key="2">
    <citation type="submission" date="2024-04" db="EMBL/GenBank/DDBJ databases">
        <authorList>
            <person name="Chen Y."/>
            <person name="Shah S."/>
            <person name="Dougan E. K."/>
            <person name="Thang M."/>
            <person name="Chan C."/>
        </authorList>
    </citation>
    <scope>NUCLEOTIDE SEQUENCE [LARGE SCALE GENOMIC DNA]</scope>
</reference>
<dbReference type="GO" id="GO:0003677">
    <property type="term" value="F:DNA binding"/>
    <property type="evidence" value="ECO:0007669"/>
    <property type="project" value="InterPro"/>
</dbReference>
<feature type="non-terminal residue" evidence="2">
    <location>
        <position position="1"/>
    </location>
</feature>
<dbReference type="EMBL" id="CAMXCT010001986">
    <property type="protein sequence ID" value="CAI3994693.1"/>
    <property type="molecule type" value="Genomic_DNA"/>
</dbReference>
<evidence type="ECO:0000313" key="4">
    <source>
        <dbReference type="Proteomes" id="UP001152797"/>
    </source>
</evidence>
<accession>A0A9P1CPE3</accession>
<dbReference type="InterPro" id="IPR013762">
    <property type="entry name" value="Integrase-like_cat_sf"/>
</dbReference>
<comment type="caution">
    <text evidence="2">The sequence shown here is derived from an EMBL/GenBank/DDBJ whole genome shotgun (WGS) entry which is preliminary data.</text>
</comment>
<dbReference type="InterPro" id="IPR011010">
    <property type="entry name" value="DNA_brk_join_enz"/>
</dbReference>
<sequence>MGKLSTSIQLRTEQQQAVLVPKHSRFLRGCFAADSDMGVAGESLRVDSDEFWAFKAVFGLPWDCEQFLRKAVVMGHPSKHSFLVPKDLQLALDKHMVWSEETLVQYRMGWCRKWLKRAKELEQAEHLDAAVRPPHVRQATCGKRSAKLSPELAFGLQVMMKRLSLGIPRIVSAKAVQQWFVFSDAAYEPDLKEGGIGAAIFNESCECVGWFGFPLQPSMCQHFGADIKQTIIYELELAASILALDFWSDKMKANPQPSQSALPQLKTECIALSLHASTCSPLFFVVWILLSSVAVAPVSHGNLVRNKDDLARAAKRMSRPLQSGRPVEQVARTNRERLLECFAEWLAGKGENFPSLLELSYREPEKMVTQLVSYGRELYASGRPYNHYVETVNAVAAAKPTIRRLLTGAWDLAFSWQREEPGGHHLACPFQILLAILSVSILWGWPWVAGSIALSWGAICRIGEVLQSCRRDLVLPQDVGYTSCSIFLRVKEPKTRFKAARHQMSKLDPEDLVQLVSLAFGSKRADEKLWPFSGQLLRTRFRQILREIGLPYDSNGINRGLDLGSLRGGGATYLLMLTEDSELVRRRGRWIAPRTMEVYLQEIAATVYFPQLPSALKARVLALASAFPGLLARMQVLVK</sequence>
<evidence type="ECO:0000256" key="1">
    <source>
        <dbReference type="ARBA" id="ARBA00023172"/>
    </source>
</evidence>
<dbReference type="Proteomes" id="UP001152797">
    <property type="component" value="Unassembled WGS sequence"/>
</dbReference>
<dbReference type="GO" id="GO:0006310">
    <property type="term" value="P:DNA recombination"/>
    <property type="evidence" value="ECO:0007669"/>
    <property type="project" value="UniProtKB-KW"/>
</dbReference>
<protein>
    <submittedName>
        <fullName evidence="2">Uncharacterized protein</fullName>
    </submittedName>
</protein>
<evidence type="ECO:0000313" key="3">
    <source>
        <dbReference type="EMBL" id="CAL1148068.1"/>
    </source>
</evidence>
<dbReference type="GO" id="GO:0015074">
    <property type="term" value="P:DNA integration"/>
    <property type="evidence" value="ECO:0007669"/>
    <property type="project" value="InterPro"/>
</dbReference>